<feature type="domain" description="N-acetyltransferase" evidence="1">
    <location>
        <begin position="128"/>
        <end position="265"/>
    </location>
</feature>
<dbReference type="InterPro" id="IPR016181">
    <property type="entry name" value="Acyl_CoA_acyltransferase"/>
</dbReference>
<sequence>MDDLRDEMLRAYDRDLRGDAEVVGAVKVTPLGPVVLAEFDDGGGGFVSYRSLGDLDGEALDELVAEVVAFFRDRTAMERFEWKTRGHDLPADLVDHLVAAGLEAEEEETVMIGEAASLVVDLDLPDGVVVRRLEAGASDVEIELAALLEMQAGVFGESWGSVRSGLEGMARGDEYWVVEHEGRIVSGGRLVGVEGTEFAGVWGGSTVPEWRGRGLYRALVSARARSALGRGFRYIQSDCTPMSRPILERSGLLAVTTTTPYIWTR</sequence>
<comment type="caution">
    <text evidence="2">The sequence shown here is derived from an EMBL/GenBank/DDBJ whole genome shotgun (WGS) entry which is preliminary data.</text>
</comment>
<dbReference type="Gene3D" id="3.40.630.30">
    <property type="match status" value="1"/>
</dbReference>
<dbReference type="InterPro" id="IPR000182">
    <property type="entry name" value="GNAT_dom"/>
</dbReference>
<dbReference type="CDD" id="cd04301">
    <property type="entry name" value="NAT_SF"/>
    <property type="match status" value="1"/>
</dbReference>
<dbReference type="RefSeq" id="WP_310298479.1">
    <property type="nucleotide sequence ID" value="NZ_BAAAPS010000002.1"/>
</dbReference>
<organism evidence="2 3">
    <name type="scientific">Nocardioides marmoribigeumensis</name>
    <dbReference type="NCBI Taxonomy" id="433649"/>
    <lineage>
        <taxon>Bacteria</taxon>
        <taxon>Bacillati</taxon>
        <taxon>Actinomycetota</taxon>
        <taxon>Actinomycetes</taxon>
        <taxon>Propionibacteriales</taxon>
        <taxon>Nocardioidaceae</taxon>
        <taxon>Nocardioides</taxon>
    </lineage>
</organism>
<dbReference type="Proteomes" id="UP001183648">
    <property type="component" value="Unassembled WGS sequence"/>
</dbReference>
<evidence type="ECO:0000313" key="2">
    <source>
        <dbReference type="EMBL" id="MDR7361065.1"/>
    </source>
</evidence>
<reference evidence="2 3" key="1">
    <citation type="submission" date="2023-07" db="EMBL/GenBank/DDBJ databases">
        <title>Sequencing the genomes of 1000 actinobacteria strains.</title>
        <authorList>
            <person name="Klenk H.-P."/>
        </authorList>
    </citation>
    <scope>NUCLEOTIDE SEQUENCE [LARGE SCALE GENOMIC DNA]</scope>
    <source>
        <strain evidence="2 3">DSM 19426</strain>
    </source>
</reference>
<gene>
    <name evidence="2" type="ORF">J2S63_000618</name>
</gene>
<name>A0ABU2BR11_9ACTN</name>
<accession>A0ABU2BR11</accession>
<keyword evidence="3" id="KW-1185">Reference proteome</keyword>
<dbReference type="SUPFAM" id="SSF55729">
    <property type="entry name" value="Acyl-CoA N-acyltransferases (Nat)"/>
    <property type="match status" value="1"/>
</dbReference>
<dbReference type="PROSITE" id="PS51186">
    <property type="entry name" value="GNAT"/>
    <property type="match status" value="1"/>
</dbReference>
<protein>
    <submittedName>
        <fullName evidence="2">GNAT superfamily N-acetyltransferase</fullName>
    </submittedName>
</protein>
<dbReference type="Pfam" id="PF00583">
    <property type="entry name" value="Acetyltransf_1"/>
    <property type="match status" value="1"/>
</dbReference>
<dbReference type="EMBL" id="JAVDYG010000001">
    <property type="protein sequence ID" value="MDR7361065.1"/>
    <property type="molecule type" value="Genomic_DNA"/>
</dbReference>
<evidence type="ECO:0000259" key="1">
    <source>
        <dbReference type="PROSITE" id="PS51186"/>
    </source>
</evidence>
<evidence type="ECO:0000313" key="3">
    <source>
        <dbReference type="Proteomes" id="UP001183648"/>
    </source>
</evidence>
<proteinExistence type="predicted"/>